<dbReference type="Proteomes" id="UP000215335">
    <property type="component" value="Unassembled WGS sequence"/>
</dbReference>
<accession>A0A232F415</accession>
<keyword evidence="3" id="KW-1185">Reference proteome</keyword>
<organism evidence="2 3">
    <name type="scientific">Trichomalopsis sarcophagae</name>
    <dbReference type="NCBI Taxonomy" id="543379"/>
    <lineage>
        <taxon>Eukaryota</taxon>
        <taxon>Metazoa</taxon>
        <taxon>Ecdysozoa</taxon>
        <taxon>Arthropoda</taxon>
        <taxon>Hexapoda</taxon>
        <taxon>Insecta</taxon>
        <taxon>Pterygota</taxon>
        <taxon>Neoptera</taxon>
        <taxon>Endopterygota</taxon>
        <taxon>Hymenoptera</taxon>
        <taxon>Apocrita</taxon>
        <taxon>Proctotrupomorpha</taxon>
        <taxon>Chalcidoidea</taxon>
        <taxon>Pteromalidae</taxon>
        <taxon>Pteromalinae</taxon>
        <taxon>Trichomalopsis</taxon>
    </lineage>
</organism>
<protein>
    <submittedName>
        <fullName evidence="2">Uncharacterized protein</fullName>
    </submittedName>
</protein>
<feature type="region of interest" description="Disordered" evidence="1">
    <location>
        <begin position="1"/>
        <end position="22"/>
    </location>
</feature>
<gene>
    <name evidence="2" type="ORF">TSAR_002793</name>
</gene>
<evidence type="ECO:0000313" key="3">
    <source>
        <dbReference type="Proteomes" id="UP000215335"/>
    </source>
</evidence>
<feature type="compositionally biased region" description="Polar residues" evidence="1">
    <location>
        <begin position="1"/>
        <end position="10"/>
    </location>
</feature>
<name>A0A232F415_9HYME</name>
<reference evidence="2 3" key="1">
    <citation type="journal article" date="2017" name="Curr. Biol.">
        <title>The Evolution of Venom by Co-option of Single-Copy Genes.</title>
        <authorList>
            <person name="Martinson E.O."/>
            <person name="Mrinalini"/>
            <person name="Kelkar Y.D."/>
            <person name="Chang C.H."/>
            <person name="Werren J.H."/>
        </authorList>
    </citation>
    <scope>NUCLEOTIDE SEQUENCE [LARGE SCALE GENOMIC DNA]</scope>
    <source>
        <strain evidence="2 3">Alberta</strain>
        <tissue evidence="2">Whole body</tissue>
    </source>
</reference>
<sequence length="110" mass="12347">MRLGSNSKSTPPLAKDISQQSCSEMPEKFRYYSSQSPIQRTEDLIKYWNRMPDSALSKLALPHLTIITTSIMFATRAFARLIPVNGTLLEYVSLDIKLSVIGNSVPNNKN</sequence>
<dbReference type="AlphaFoldDB" id="A0A232F415"/>
<dbReference type="EMBL" id="NNAY01001031">
    <property type="protein sequence ID" value="OXU25415.1"/>
    <property type="molecule type" value="Genomic_DNA"/>
</dbReference>
<comment type="caution">
    <text evidence="2">The sequence shown here is derived from an EMBL/GenBank/DDBJ whole genome shotgun (WGS) entry which is preliminary data.</text>
</comment>
<evidence type="ECO:0000313" key="2">
    <source>
        <dbReference type="EMBL" id="OXU25415.1"/>
    </source>
</evidence>
<proteinExistence type="predicted"/>
<evidence type="ECO:0000256" key="1">
    <source>
        <dbReference type="SAM" id="MobiDB-lite"/>
    </source>
</evidence>